<proteinExistence type="predicted"/>
<evidence type="ECO:0000313" key="4">
    <source>
        <dbReference type="Proteomes" id="UP000573603"/>
    </source>
</evidence>
<dbReference type="Proteomes" id="UP000573603">
    <property type="component" value="Unassembled WGS sequence"/>
</dbReference>
<organism evidence="3 4">
    <name type="scientific">Fusarium anthophilum</name>
    <dbReference type="NCBI Taxonomy" id="48485"/>
    <lineage>
        <taxon>Eukaryota</taxon>
        <taxon>Fungi</taxon>
        <taxon>Dikarya</taxon>
        <taxon>Ascomycota</taxon>
        <taxon>Pezizomycotina</taxon>
        <taxon>Sordariomycetes</taxon>
        <taxon>Hypocreomycetidae</taxon>
        <taxon>Hypocreales</taxon>
        <taxon>Nectriaceae</taxon>
        <taxon>Fusarium</taxon>
        <taxon>Fusarium fujikuroi species complex</taxon>
    </lineage>
</organism>
<feature type="compositionally biased region" description="Low complexity" evidence="1">
    <location>
        <begin position="591"/>
        <end position="601"/>
    </location>
</feature>
<gene>
    <name evidence="3" type="ORF">FANTH_364</name>
</gene>
<dbReference type="PANTHER" id="PTHR35910">
    <property type="entry name" value="2EXR DOMAIN-CONTAINING PROTEIN"/>
    <property type="match status" value="1"/>
</dbReference>
<feature type="region of interest" description="Disordered" evidence="1">
    <location>
        <begin position="558"/>
        <end position="623"/>
    </location>
</feature>
<comment type="caution">
    <text evidence="3">The sequence shown here is derived from an EMBL/GenBank/DDBJ whole genome shotgun (WGS) entry which is preliminary data.</text>
</comment>
<evidence type="ECO:0000256" key="1">
    <source>
        <dbReference type="SAM" id="MobiDB-lite"/>
    </source>
</evidence>
<evidence type="ECO:0000259" key="2">
    <source>
        <dbReference type="Pfam" id="PF20150"/>
    </source>
</evidence>
<feature type="domain" description="2EXR" evidence="2">
    <location>
        <begin position="6"/>
        <end position="50"/>
    </location>
</feature>
<sequence>MDTTTFHFFPRLPFELREQIWQDACLQLGPSERLRNIHYMYMDENRNIWPRDYDSKTDDLGNRSGYTWHSYIWHDICFITTDSWESLLRPWRPIYVQTEDTRGRRRLKKPRNIGVKFDPSWEEELENAVQNTGFATVLRDLSPRLAFMIRLLFEVAPNDFPAQSKVMLIDDVSEWQSFDTEGHGGCRVFDSGQEYVELGYVLGFIDMSPDTFHPFPNLPVEIRLQIWEDACFDWGCGRFGLHYIQLNENRSAFLWHAGLWTACKESRDIVGKHWSSQGWNWKPLHIEAEDEWGRRFIDDVVNVAVEFDPSWYQEVKRFKKDNRISDYPPSLSFLIRLLLDQAHNKKHRKSVLLIDRNVLWHVENEALARYHPIYRDCDHEYFEINSHELKRDSPLSDFLSLLDRSIGDKLTKIEYGEPSLKYNLSESDWEQDDRLPPEELMRYVPKRGFTNRFAQEPVLVYAPAQSMETLEFGLEIDVKGGEKKRTSAVPGILGSVSLQTMTQEALRDVSPLRTETGKDIELASVAGRVQHHDKHSDHQSCFSHLQAIGTLRCLEAENNSNQQPSRGGFGRARGQRNFSNLSNTSRRPSGQQQQQQQQQQQVAALAAKPKPTPGSREVGSSQPEMTRVLMILTHVFSLQEAEAHMAHWEAREQSSNTSRRHSRQQ</sequence>
<dbReference type="PANTHER" id="PTHR35910:SF1">
    <property type="entry name" value="2EXR DOMAIN-CONTAINING PROTEIN"/>
    <property type="match status" value="1"/>
</dbReference>
<evidence type="ECO:0000313" key="3">
    <source>
        <dbReference type="EMBL" id="KAF5254868.1"/>
    </source>
</evidence>
<dbReference type="AlphaFoldDB" id="A0A8H5EC73"/>
<feature type="domain" description="2EXR" evidence="2">
    <location>
        <begin position="212"/>
        <end position="270"/>
    </location>
</feature>
<keyword evidence="4" id="KW-1185">Reference proteome</keyword>
<dbReference type="EMBL" id="JABEVY010000013">
    <property type="protein sequence ID" value="KAF5254868.1"/>
    <property type="molecule type" value="Genomic_DNA"/>
</dbReference>
<feature type="compositionally biased region" description="Polar residues" evidence="1">
    <location>
        <begin position="576"/>
        <end position="590"/>
    </location>
</feature>
<name>A0A8H5EC73_9HYPO</name>
<dbReference type="InterPro" id="IPR045518">
    <property type="entry name" value="2EXR"/>
</dbReference>
<accession>A0A8H5EC73</accession>
<protein>
    <recommendedName>
        <fullName evidence="2">2EXR domain-containing protein</fullName>
    </recommendedName>
</protein>
<dbReference type="Pfam" id="PF20150">
    <property type="entry name" value="2EXR"/>
    <property type="match status" value="2"/>
</dbReference>
<reference evidence="3 4" key="1">
    <citation type="journal article" date="2020" name="BMC Genomics">
        <title>Correction to: Identification and distribution of gene clusters required for synthesis of sphingolipid metabolism inhibitors in diverse species of the filamentous fungus Fusarium.</title>
        <authorList>
            <person name="Kim H.S."/>
            <person name="Lohmar J.M."/>
            <person name="Busman M."/>
            <person name="Brown D.W."/>
            <person name="Naumann T.A."/>
            <person name="Divon H.H."/>
            <person name="Lysoe E."/>
            <person name="Uhlig S."/>
            <person name="Proctor R.H."/>
        </authorList>
    </citation>
    <scope>NUCLEOTIDE SEQUENCE [LARGE SCALE GENOMIC DNA]</scope>
    <source>
        <strain evidence="3 4">NRRL 25214</strain>
    </source>
</reference>